<protein>
    <submittedName>
        <fullName evidence="4">CsbD family protein</fullName>
    </submittedName>
</protein>
<feature type="compositionally biased region" description="Basic and acidic residues" evidence="2">
    <location>
        <begin position="45"/>
        <end position="63"/>
    </location>
</feature>
<evidence type="ECO:0000313" key="4">
    <source>
        <dbReference type="EMBL" id="MDT0317813.1"/>
    </source>
</evidence>
<evidence type="ECO:0000256" key="2">
    <source>
        <dbReference type="SAM" id="MobiDB-lite"/>
    </source>
</evidence>
<dbReference type="InterPro" id="IPR008462">
    <property type="entry name" value="CsbD"/>
</dbReference>
<reference evidence="5" key="1">
    <citation type="submission" date="2023-07" db="EMBL/GenBank/DDBJ databases">
        <title>30 novel species of actinomycetes from the DSMZ collection.</title>
        <authorList>
            <person name="Nouioui I."/>
        </authorList>
    </citation>
    <scope>NUCLEOTIDE SEQUENCE [LARGE SCALE GENOMIC DNA]</scope>
    <source>
        <strain evidence="5">DSM 44918</strain>
    </source>
</reference>
<proteinExistence type="inferred from homology"/>
<sequence>MNDGAMDRAKGRAKEMLGRITGDDRKRAEGRTDRTRGGLRGAAESAREKAKGVRDSLRNQRDR</sequence>
<evidence type="ECO:0000256" key="1">
    <source>
        <dbReference type="ARBA" id="ARBA00009129"/>
    </source>
</evidence>
<feature type="domain" description="CsbD-like" evidence="3">
    <location>
        <begin position="3"/>
        <end position="51"/>
    </location>
</feature>
<dbReference type="SUPFAM" id="SSF69047">
    <property type="entry name" value="Hypothetical protein YjbJ"/>
    <property type="match status" value="1"/>
</dbReference>
<evidence type="ECO:0000259" key="3">
    <source>
        <dbReference type="Pfam" id="PF05532"/>
    </source>
</evidence>
<accession>A0ABU2LJQ6</accession>
<feature type="region of interest" description="Disordered" evidence="2">
    <location>
        <begin position="1"/>
        <end position="63"/>
    </location>
</feature>
<dbReference type="EMBL" id="JAVREM010000003">
    <property type="protein sequence ID" value="MDT0317813.1"/>
    <property type="molecule type" value="Genomic_DNA"/>
</dbReference>
<dbReference type="InterPro" id="IPR036629">
    <property type="entry name" value="YjbJ_sf"/>
</dbReference>
<gene>
    <name evidence="4" type="ORF">RNC47_05575</name>
</gene>
<dbReference type="RefSeq" id="WP_311596007.1">
    <property type="nucleotide sequence ID" value="NZ_JAVREM010000003.1"/>
</dbReference>
<keyword evidence="5" id="KW-1185">Reference proteome</keyword>
<comment type="similarity">
    <text evidence="1">Belongs to the UPF0337 (CsbD) family.</text>
</comment>
<dbReference type="Proteomes" id="UP001183420">
    <property type="component" value="Unassembled WGS sequence"/>
</dbReference>
<organism evidence="4 5">
    <name type="scientific">Streptomyces millisiae</name>
    <dbReference type="NCBI Taxonomy" id="3075542"/>
    <lineage>
        <taxon>Bacteria</taxon>
        <taxon>Bacillati</taxon>
        <taxon>Actinomycetota</taxon>
        <taxon>Actinomycetes</taxon>
        <taxon>Kitasatosporales</taxon>
        <taxon>Streptomycetaceae</taxon>
        <taxon>Streptomyces</taxon>
    </lineage>
</organism>
<evidence type="ECO:0000313" key="5">
    <source>
        <dbReference type="Proteomes" id="UP001183420"/>
    </source>
</evidence>
<dbReference type="Gene3D" id="1.10.1470.10">
    <property type="entry name" value="YjbJ"/>
    <property type="match status" value="1"/>
</dbReference>
<comment type="caution">
    <text evidence="4">The sequence shown here is derived from an EMBL/GenBank/DDBJ whole genome shotgun (WGS) entry which is preliminary data.</text>
</comment>
<feature type="compositionally biased region" description="Basic and acidic residues" evidence="2">
    <location>
        <begin position="1"/>
        <end position="36"/>
    </location>
</feature>
<dbReference type="Pfam" id="PF05532">
    <property type="entry name" value="CsbD"/>
    <property type="match status" value="1"/>
</dbReference>
<name>A0ABU2LJQ6_9ACTN</name>